<protein>
    <recommendedName>
        <fullName evidence="2">UPF0145 protein Bcen_3300</fullName>
    </recommendedName>
</protein>
<dbReference type="HAMAP" id="MF_00338">
    <property type="entry name" value="UPF0145"/>
    <property type="match status" value="1"/>
</dbReference>
<dbReference type="Pfam" id="PF01906">
    <property type="entry name" value="YbjQ_1"/>
    <property type="match status" value="1"/>
</dbReference>
<dbReference type="PANTHER" id="PTHR34068">
    <property type="entry name" value="UPF0145 PROTEIN YBJQ"/>
    <property type="match status" value="1"/>
</dbReference>
<comment type="similarity">
    <text evidence="1 2">Belongs to the UPF0145 family.</text>
</comment>
<dbReference type="EMBL" id="CP000379">
    <property type="protein sequence ID" value="ABF78195.1"/>
    <property type="molecule type" value="Genomic_DNA"/>
</dbReference>
<dbReference type="Gene3D" id="3.30.110.70">
    <property type="entry name" value="Hypothetical protein apc22750. Chain B"/>
    <property type="match status" value="1"/>
</dbReference>
<accession>A0A0H2XU42</accession>
<dbReference type="SUPFAM" id="SSF117782">
    <property type="entry name" value="YbjQ-like"/>
    <property type="match status" value="1"/>
</dbReference>
<dbReference type="InterPro" id="IPR035439">
    <property type="entry name" value="UPF0145_dom_sf"/>
</dbReference>
<sequence>MPFLRRARIVVRPLATRLPIMTEPTRSIDDLSPARVTTAFDLPGHTTVRSLGVAQGIVVRSRSIVGSFGASLQTIFGGNITLYTSLCEKAREQAFDKMLAEARKLGANAIVAMRYDSTEIGSGVTEVICYGTAVRVTQDA</sequence>
<evidence type="ECO:0000256" key="1">
    <source>
        <dbReference type="ARBA" id="ARBA00010751"/>
    </source>
</evidence>
<reference evidence="3" key="1">
    <citation type="submission" date="2006-05" db="EMBL/GenBank/DDBJ databases">
        <title>Complete sequence of chromosome 2 of Burkholderia cenocepacia AU 1054.</title>
        <authorList>
            <consortium name="US DOE Joint Genome Institute"/>
            <person name="Copeland A."/>
            <person name="Lucas S."/>
            <person name="Lapidus A."/>
            <person name="Barry K."/>
            <person name="Detter J.C."/>
            <person name="Glavina del Rio T."/>
            <person name="Hammon N."/>
            <person name="Israni S."/>
            <person name="Dalin E."/>
            <person name="Tice H."/>
            <person name="Pitluck S."/>
            <person name="Chain P."/>
            <person name="Malfatti S."/>
            <person name="Shin M."/>
            <person name="Vergez L."/>
            <person name="Schmutz J."/>
            <person name="Larimer F."/>
            <person name="Land M."/>
            <person name="Hauser L."/>
            <person name="Kyrpides N."/>
            <person name="Lykidis A."/>
            <person name="LiPuma J.J."/>
            <person name="Konstantinidis K."/>
            <person name="Tiedje J.M."/>
            <person name="Richardson P."/>
        </authorList>
    </citation>
    <scope>NUCLEOTIDE SEQUENCE [LARGE SCALE GENOMIC DNA]</scope>
    <source>
        <strain evidence="3">AU 1054</strain>
    </source>
</reference>
<name>A0A0H2XU42_BURO1</name>
<dbReference type="InterPro" id="IPR002765">
    <property type="entry name" value="UPF0145_YbjQ-like"/>
</dbReference>
<dbReference type="HOGENOM" id="CLU_117144_1_1_4"/>
<proteinExistence type="inferred from homology"/>
<evidence type="ECO:0000313" key="3">
    <source>
        <dbReference type="EMBL" id="ABF78195.1"/>
    </source>
</evidence>
<evidence type="ECO:0000256" key="2">
    <source>
        <dbReference type="HAMAP-Rule" id="MF_00338"/>
    </source>
</evidence>
<dbReference type="AlphaFoldDB" id="A0A0H2XU42"/>
<gene>
    <name evidence="3" type="ordered locus">Bcen_3300</name>
</gene>
<organism evidence="3">
    <name type="scientific">Burkholderia orbicola (strain AU 1054)</name>
    <dbReference type="NCBI Taxonomy" id="331271"/>
    <lineage>
        <taxon>Bacteria</taxon>
        <taxon>Pseudomonadati</taxon>
        <taxon>Pseudomonadota</taxon>
        <taxon>Betaproteobacteria</taxon>
        <taxon>Burkholderiales</taxon>
        <taxon>Burkholderiaceae</taxon>
        <taxon>Burkholderia</taxon>
        <taxon>Burkholderia cepacia complex</taxon>
        <taxon>Burkholderia orbicola</taxon>
    </lineage>
</organism>
<dbReference type="PANTHER" id="PTHR34068:SF2">
    <property type="entry name" value="UPF0145 PROTEIN SCO3412"/>
    <property type="match status" value="1"/>
</dbReference>